<dbReference type="Proteomes" id="UP001152755">
    <property type="component" value="Unassembled WGS sequence"/>
</dbReference>
<name>A0A9X4RIL1_9ACTN</name>
<dbReference type="AlphaFoldDB" id="A0A9X4RIL1"/>
<evidence type="ECO:0000256" key="2">
    <source>
        <dbReference type="SAM" id="Phobius"/>
    </source>
</evidence>
<evidence type="ECO:0000313" key="3">
    <source>
        <dbReference type="EMBL" id="MDG3016221.1"/>
    </source>
</evidence>
<evidence type="ECO:0000256" key="1">
    <source>
        <dbReference type="SAM" id="MobiDB-lite"/>
    </source>
</evidence>
<gene>
    <name evidence="3" type="ORF">NVS88_16830</name>
</gene>
<organism evidence="3 4">
    <name type="scientific">Speluncibacter jeojiensis</name>
    <dbReference type="NCBI Taxonomy" id="2710754"/>
    <lineage>
        <taxon>Bacteria</taxon>
        <taxon>Bacillati</taxon>
        <taxon>Actinomycetota</taxon>
        <taxon>Actinomycetes</taxon>
        <taxon>Mycobacteriales</taxon>
        <taxon>Speluncibacteraceae</taxon>
        <taxon>Speluncibacter</taxon>
    </lineage>
</organism>
<protein>
    <recommendedName>
        <fullName evidence="5">DUF5666 domain-containing protein</fullName>
    </recommendedName>
</protein>
<dbReference type="RefSeq" id="WP_332520435.1">
    <property type="nucleotide sequence ID" value="NZ_JANRHA010000012.1"/>
</dbReference>
<feature type="transmembrane region" description="Helical" evidence="2">
    <location>
        <begin position="38"/>
        <end position="58"/>
    </location>
</feature>
<feature type="region of interest" description="Disordered" evidence="1">
    <location>
        <begin position="1"/>
        <end position="31"/>
    </location>
</feature>
<evidence type="ECO:0000313" key="4">
    <source>
        <dbReference type="Proteomes" id="UP001152755"/>
    </source>
</evidence>
<feature type="compositionally biased region" description="Pro residues" evidence="1">
    <location>
        <begin position="227"/>
        <end position="238"/>
    </location>
</feature>
<feature type="compositionally biased region" description="Basic and acidic residues" evidence="1">
    <location>
        <begin position="1"/>
        <end position="10"/>
    </location>
</feature>
<keyword evidence="2" id="KW-0472">Membrane</keyword>
<proteinExistence type="predicted"/>
<keyword evidence="4" id="KW-1185">Reference proteome</keyword>
<evidence type="ECO:0008006" key="5">
    <source>
        <dbReference type="Google" id="ProtNLM"/>
    </source>
</evidence>
<dbReference type="EMBL" id="JANRHA010000012">
    <property type="protein sequence ID" value="MDG3016221.1"/>
    <property type="molecule type" value="Genomic_DNA"/>
</dbReference>
<feature type="region of interest" description="Disordered" evidence="1">
    <location>
        <begin position="195"/>
        <end position="238"/>
    </location>
</feature>
<keyword evidence="2" id="KW-0812">Transmembrane</keyword>
<reference evidence="3" key="1">
    <citation type="submission" date="2022-08" db="EMBL/GenBank/DDBJ databases">
        <title>Genome analysis of Corynebacteriales strain.</title>
        <authorList>
            <person name="Lee S.D."/>
        </authorList>
    </citation>
    <scope>NUCLEOTIDE SEQUENCE</scope>
    <source>
        <strain evidence="3">D3-21</strain>
    </source>
</reference>
<accession>A0A9X4RIL1</accession>
<keyword evidence="2" id="KW-1133">Transmembrane helix</keyword>
<sequence>MNETAPHPESEPPTGPVAEPVWGAPQPPNPTWSRKKTLATVAVAVVLGGCAGVAIYAAGNGSTDTGGPGGFGGPGAHVGAMGGEPGGAGPGGMRGFGSQQSTSLHARSVVSDGHGGYTTELTQTGKVTAVSDTSITAVSADDYAHTYVIDAKTLTSTGSRSGDGSPTIAVGDTAYITATASGDKSTATSVIAAGKNGEASTGGHGAEMPPAAGQLPPVAGRGGPFPGAVPPGEPPQGN</sequence>
<comment type="caution">
    <text evidence="3">The sequence shown here is derived from an EMBL/GenBank/DDBJ whole genome shotgun (WGS) entry which is preliminary data.</text>
</comment>